<sequence>MASPAPATVDELGLQGCLYLWALLTGQTRRLPIAPTKRMSLVVMALLQDHGVIEVPWPETRWEFKPDAQITPIEGLQWRLAWTVYEPGRLLEALDDYFDTLEQTDFTVAIGVRLWSDLAPAEAERYFEQQLVKHRFAADWAQDLAFAYREGPGAQLTIAQWRYCGWAAVRRGASVAMQNGPQADGLRDSIYQELKRRAAAVASGVWPNCSFSPTNPLPESGLGRAIVRWASGLGALYWTSSPSEEILLCHARAKAQRLSAF</sequence>
<reference evidence="1 2" key="1">
    <citation type="submission" date="2019-02" db="EMBL/GenBank/DDBJ databases">
        <title>WGS of Pseudoxanthomonas species novum from clinical isolates.</title>
        <authorList>
            <person name="Bernier A.-M."/>
            <person name="Bernard K."/>
            <person name="Vachon A."/>
        </authorList>
    </citation>
    <scope>NUCLEOTIDE SEQUENCE [LARGE SCALE GENOMIC DNA]</scope>
    <source>
        <strain evidence="1 2">NML171202</strain>
    </source>
</reference>
<gene>
    <name evidence="1" type="ORF">EA661_09990</name>
</gene>
<dbReference type="Proteomes" id="UP000291286">
    <property type="component" value="Unassembled WGS sequence"/>
</dbReference>
<evidence type="ECO:0000313" key="1">
    <source>
        <dbReference type="EMBL" id="TAA29863.1"/>
    </source>
</evidence>
<dbReference type="RefSeq" id="WP_130518275.1">
    <property type="nucleotide sequence ID" value="NZ_SHMA01000002.1"/>
</dbReference>
<evidence type="ECO:0000313" key="2">
    <source>
        <dbReference type="Proteomes" id="UP000291286"/>
    </source>
</evidence>
<organism evidence="1 2">
    <name type="scientific">Pseudoxanthomonas winnipegensis</name>
    <dbReference type="NCBI Taxonomy" id="2480810"/>
    <lineage>
        <taxon>Bacteria</taxon>
        <taxon>Pseudomonadati</taxon>
        <taxon>Pseudomonadota</taxon>
        <taxon>Gammaproteobacteria</taxon>
        <taxon>Lysobacterales</taxon>
        <taxon>Lysobacteraceae</taxon>
        <taxon>Pseudoxanthomonas</taxon>
    </lineage>
</organism>
<dbReference type="AlphaFoldDB" id="A0A4Q9TH78"/>
<comment type="caution">
    <text evidence="1">The sequence shown here is derived from an EMBL/GenBank/DDBJ whole genome shotgun (WGS) entry which is preliminary data.</text>
</comment>
<accession>A0A4V2HE20</accession>
<proteinExistence type="predicted"/>
<protein>
    <submittedName>
        <fullName evidence="1">Uncharacterized protein</fullName>
    </submittedName>
</protein>
<name>A0A4Q9TH78_9GAMM</name>
<dbReference type="EMBL" id="SHMB01000003">
    <property type="protein sequence ID" value="TAA29863.1"/>
    <property type="molecule type" value="Genomic_DNA"/>
</dbReference>
<accession>A0A4Q9TH78</accession>